<accession>B9SA34</accession>
<evidence type="ECO:0000313" key="1">
    <source>
        <dbReference type="EMBL" id="EEF39551.1"/>
    </source>
</evidence>
<dbReference type="InParanoid" id="B9SA34"/>
<dbReference type="Proteomes" id="UP000008311">
    <property type="component" value="Unassembled WGS sequence"/>
</dbReference>
<protein>
    <submittedName>
        <fullName evidence="1">Uncharacterized protein</fullName>
    </submittedName>
</protein>
<reference evidence="2" key="1">
    <citation type="journal article" date="2010" name="Nat. Biotechnol.">
        <title>Draft genome sequence of the oilseed species Ricinus communis.</title>
        <authorList>
            <person name="Chan A.P."/>
            <person name="Crabtree J."/>
            <person name="Zhao Q."/>
            <person name="Lorenzi H."/>
            <person name="Orvis J."/>
            <person name="Puiu D."/>
            <person name="Melake-Berhan A."/>
            <person name="Jones K.M."/>
            <person name="Redman J."/>
            <person name="Chen G."/>
            <person name="Cahoon E.B."/>
            <person name="Gedil M."/>
            <person name="Stanke M."/>
            <person name="Haas B.J."/>
            <person name="Wortman J.R."/>
            <person name="Fraser-Liggett C.M."/>
            <person name="Ravel J."/>
            <person name="Rabinowicz P.D."/>
        </authorList>
    </citation>
    <scope>NUCLEOTIDE SEQUENCE [LARGE SCALE GENOMIC DNA]</scope>
    <source>
        <strain evidence="2">cv. Hale</strain>
    </source>
</reference>
<sequence>MERKGAAVGQGRWRTTGLLLRRLENYEEGEGQLEQRGRREVRWVQAGRKENK</sequence>
<name>B9SA34_RICCO</name>
<gene>
    <name evidence="1" type="ORF">RCOM_0184100</name>
</gene>
<dbReference type="AlphaFoldDB" id="B9SA34"/>
<keyword evidence="2" id="KW-1185">Reference proteome</keyword>
<organism evidence="1 2">
    <name type="scientific">Ricinus communis</name>
    <name type="common">Castor bean</name>
    <dbReference type="NCBI Taxonomy" id="3988"/>
    <lineage>
        <taxon>Eukaryota</taxon>
        <taxon>Viridiplantae</taxon>
        <taxon>Streptophyta</taxon>
        <taxon>Embryophyta</taxon>
        <taxon>Tracheophyta</taxon>
        <taxon>Spermatophyta</taxon>
        <taxon>Magnoliopsida</taxon>
        <taxon>eudicotyledons</taxon>
        <taxon>Gunneridae</taxon>
        <taxon>Pentapetalae</taxon>
        <taxon>rosids</taxon>
        <taxon>fabids</taxon>
        <taxon>Malpighiales</taxon>
        <taxon>Euphorbiaceae</taxon>
        <taxon>Acalyphoideae</taxon>
        <taxon>Acalypheae</taxon>
        <taxon>Ricinus</taxon>
    </lineage>
</organism>
<dbReference type="EMBL" id="EQ973900">
    <property type="protein sequence ID" value="EEF39551.1"/>
    <property type="molecule type" value="Genomic_DNA"/>
</dbReference>
<evidence type="ECO:0000313" key="2">
    <source>
        <dbReference type="Proteomes" id="UP000008311"/>
    </source>
</evidence>
<proteinExistence type="predicted"/>